<dbReference type="AlphaFoldDB" id="A0A9Q2IXD9"/>
<evidence type="ECO:0000313" key="2">
    <source>
        <dbReference type="Proteomes" id="UP000661006"/>
    </source>
</evidence>
<protein>
    <submittedName>
        <fullName evidence="1">Uncharacterized protein</fullName>
    </submittedName>
</protein>
<proteinExistence type="predicted"/>
<reference evidence="1" key="2">
    <citation type="submission" date="2020-11" db="EMBL/GenBank/DDBJ databases">
        <title>Description of novel Gluconobacter species.</title>
        <authorList>
            <person name="Cleenwerck I."/>
            <person name="Cnockaert M."/>
            <person name="Borremans W."/>
            <person name="Wieme A.D."/>
            <person name="De Vuyst L."/>
            <person name="Vandamme P."/>
        </authorList>
    </citation>
    <scope>NUCLEOTIDE SEQUENCE</scope>
    <source>
        <strain evidence="1">R71697</strain>
    </source>
</reference>
<gene>
    <name evidence="1" type="ORF">HKD32_12995</name>
</gene>
<comment type="caution">
    <text evidence="1">The sequence shown here is derived from an EMBL/GenBank/DDBJ whole genome shotgun (WGS) entry which is preliminary data.</text>
</comment>
<reference evidence="1" key="1">
    <citation type="submission" date="2020-04" db="EMBL/GenBank/DDBJ databases">
        <authorList>
            <person name="Sombolestani A."/>
        </authorList>
    </citation>
    <scope>NUCLEOTIDE SEQUENCE</scope>
    <source>
        <strain evidence="1">R71697</strain>
    </source>
</reference>
<sequence length="143" mass="16512">MERFNIVSGAIVLSGRQTMIVLWCEGPEVIACPLISMDEAFHRADCDLEWHELVNAGLTRLDVRCRAIPCLRRISSLKPIGCVDDVTVKRLRNVAQKEWKYRLQEKEMSPRSHKKPFHSRQSTAVWFDGGSMNSRREERLQMG</sequence>
<accession>A0A9Q2IXD9</accession>
<dbReference type="RefSeq" id="WP_194258176.1">
    <property type="nucleotide sequence ID" value="NZ_JABCQN010000007.1"/>
</dbReference>
<dbReference type="EMBL" id="JABCQN010000007">
    <property type="protein sequence ID" value="MBF0871757.1"/>
    <property type="molecule type" value="Genomic_DNA"/>
</dbReference>
<organism evidence="1 2">
    <name type="scientific">Gluconobacter japonicus</name>
    <dbReference type="NCBI Taxonomy" id="376620"/>
    <lineage>
        <taxon>Bacteria</taxon>
        <taxon>Pseudomonadati</taxon>
        <taxon>Pseudomonadota</taxon>
        <taxon>Alphaproteobacteria</taxon>
        <taxon>Acetobacterales</taxon>
        <taxon>Acetobacteraceae</taxon>
        <taxon>Gluconobacter</taxon>
    </lineage>
</organism>
<dbReference type="Proteomes" id="UP000661006">
    <property type="component" value="Unassembled WGS sequence"/>
</dbReference>
<dbReference type="GeneID" id="81475618"/>
<name>A0A9Q2IXD9_GLUJA</name>
<evidence type="ECO:0000313" key="1">
    <source>
        <dbReference type="EMBL" id="MBF0871757.1"/>
    </source>
</evidence>